<keyword evidence="5 8" id="KW-1133">Transmembrane helix</keyword>
<proteinExistence type="inferred from homology"/>
<keyword evidence="3" id="KW-0500">Molybdenum</keyword>
<evidence type="ECO:0000256" key="4">
    <source>
        <dbReference type="ARBA" id="ARBA00022692"/>
    </source>
</evidence>
<evidence type="ECO:0000256" key="3">
    <source>
        <dbReference type="ARBA" id="ARBA00022505"/>
    </source>
</evidence>
<organism evidence="10 11">
    <name type="scientific">Methanocorpusculum petauri</name>
    <dbReference type="NCBI Taxonomy" id="3002863"/>
    <lineage>
        <taxon>Archaea</taxon>
        <taxon>Methanobacteriati</taxon>
        <taxon>Methanobacteriota</taxon>
        <taxon>Stenosarchaea group</taxon>
        <taxon>Methanomicrobia</taxon>
        <taxon>Methanomicrobiales</taxon>
        <taxon>Methanocorpusculaceae</taxon>
        <taxon>Methanocorpusculum</taxon>
    </lineage>
</organism>
<evidence type="ECO:0000256" key="8">
    <source>
        <dbReference type="RuleBase" id="RU363032"/>
    </source>
</evidence>
<dbReference type="EMBL" id="JAPTGB010000006">
    <property type="protein sequence ID" value="MCZ0860300.1"/>
    <property type="molecule type" value="Genomic_DNA"/>
</dbReference>
<feature type="transmembrane region" description="Helical" evidence="8">
    <location>
        <begin position="104"/>
        <end position="124"/>
    </location>
</feature>
<dbReference type="Pfam" id="PF00528">
    <property type="entry name" value="BPD_transp_1"/>
    <property type="match status" value="1"/>
</dbReference>
<evidence type="ECO:0000313" key="10">
    <source>
        <dbReference type="EMBL" id="MCZ0860300.1"/>
    </source>
</evidence>
<keyword evidence="2 8" id="KW-0813">Transport</keyword>
<dbReference type="InterPro" id="IPR005667">
    <property type="entry name" value="Sulph_transpt2"/>
</dbReference>
<comment type="caution">
    <text evidence="10">The sequence shown here is derived from an EMBL/GenBank/DDBJ whole genome shotgun (WGS) entry which is preliminary data.</text>
</comment>
<dbReference type="Proteomes" id="UP001141422">
    <property type="component" value="Unassembled WGS sequence"/>
</dbReference>
<comment type="subcellular location">
    <subcellularLocation>
        <location evidence="8">Cell membrane</location>
        <topology evidence="8">Multi-pass membrane protein</topology>
    </subcellularLocation>
    <subcellularLocation>
        <location evidence="1">Membrane</location>
        <topology evidence="1">Multi-pass membrane protein</topology>
    </subcellularLocation>
</comment>
<dbReference type="SUPFAM" id="SSF161098">
    <property type="entry name" value="MetI-like"/>
    <property type="match status" value="1"/>
</dbReference>
<dbReference type="InterPro" id="IPR011867">
    <property type="entry name" value="ModB_ABC"/>
</dbReference>
<evidence type="ECO:0000256" key="6">
    <source>
        <dbReference type="ARBA" id="ARBA00023032"/>
    </source>
</evidence>
<evidence type="ECO:0000259" key="9">
    <source>
        <dbReference type="PROSITE" id="PS50928"/>
    </source>
</evidence>
<dbReference type="NCBIfam" id="TIGR01581">
    <property type="entry name" value="Mo_ABC_porter"/>
    <property type="match status" value="1"/>
</dbReference>
<evidence type="ECO:0000256" key="1">
    <source>
        <dbReference type="ARBA" id="ARBA00004141"/>
    </source>
</evidence>
<gene>
    <name evidence="10" type="ORF">O0S10_03510</name>
</gene>
<dbReference type="Gene3D" id="1.10.3720.10">
    <property type="entry name" value="MetI-like"/>
    <property type="match status" value="1"/>
</dbReference>
<evidence type="ECO:0000256" key="2">
    <source>
        <dbReference type="ARBA" id="ARBA00022448"/>
    </source>
</evidence>
<keyword evidence="6" id="KW-0764">Sulfate transport</keyword>
<feature type="transmembrane region" description="Helical" evidence="8">
    <location>
        <begin position="136"/>
        <end position="156"/>
    </location>
</feature>
<feature type="transmembrane region" description="Helical" evidence="8">
    <location>
        <begin position="59"/>
        <end position="83"/>
    </location>
</feature>
<keyword evidence="7 8" id="KW-0472">Membrane</keyword>
<feature type="transmembrane region" description="Helical" evidence="8">
    <location>
        <begin position="241"/>
        <end position="262"/>
    </location>
</feature>
<dbReference type="InterPro" id="IPR000515">
    <property type="entry name" value="MetI-like"/>
</dbReference>
<keyword evidence="4 8" id="KW-0812">Transmembrane</keyword>
<sequence>MSSTDTQKHSVTRIGTMVMTGGLILLFLIFITIPLVSLFTRVSPEDFITALTSPLAMDALWLSAVTATFSTVVVVILGTPLAYVNARFSYRGRNIVDTLTDLPIVLPPTVAGLALLMAFGRNGLLGQYLNIFDIQIAFTTIAVVIAQIFVASPFYIRQARSSFEAVDLNFEAASRTLGATPLQTFFKVTLPLAAGSLLSGIIMTFARALGEFGATLMFAGNFQGKTQTMPLAIYGELQSDMAVSIALAILLVIFSFGIILVVKYIGKRESVYA</sequence>
<comment type="similarity">
    <text evidence="8">Belongs to the binding-protein-dependent transport system permease family.</text>
</comment>
<dbReference type="PANTHER" id="PTHR30406">
    <property type="entry name" value="SULFATE TRANSPORT SYSTEM PERMEASE PROTEIN"/>
    <property type="match status" value="1"/>
</dbReference>
<dbReference type="RefSeq" id="WP_268924520.1">
    <property type="nucleotide sequence ID" value="NZ_JAPTGB010000006.1"/>
</dbReference>
<dbReference type="NCBIfam" id="TIGR02141">
    <property type="entry name" value="modB_ABC"/>
    <property type="match status" value="1"/>
</dbReference>
<dbReference type="InterPro" id="IPR035906">
    <property type="entry name" value="MetI-like_sf"/>
</dbReference>
<dbReference type="PROSITE" id="PS50928">
    <property type="entry name" value="ABC_TM1"/>
    <property type="match status" value="1"/>
</dbReference>
<dbReference type="CDD" id="cd06261">
    <property type="entry name" value="TM_PBP2"/>
    <property type="match status" value="1"/>
</dbReference>
<feature type="domain" description="ABC transmembrane type-1" evidence="9">
    <location>
        <begin position="60"/>
        <end position="262"/>
    </location>
</feature>
<dbReference type="PANTHER" id="PTHR30406:SF8">
    <property type="entry name" value="SULFATE TRANSPORT SYSTEM PERMEASE PROTEIN CYST"/>
    <property type="match status" value="1"/>
</dbReference>
<reference evidence="10" key="1">
    <citation type="submission" date="2022-12" db="EMBL/GenBank/DDBJ databases">
        <title>Isolation and characterisation of novel Methanocorpusculum spp. from native Australian herbivores indicates the genus is ancestrally host-associated.</title>
        <authorList>
            <person name="Volmer J.G."/>
            <person name="Soo R.M."/>
            <person name="Evans P.N."/>
            <person name="Hoedt E.C."/>
            <person name="Astorga Alsina A.L."/>
            <person name="Woodcroft B.J."/>
            <person name="Tyson G.W."/>
            <person name="Hugenholtz P."/>
            <person name="Morrison M."/>
        </authorList>
    </citation>
    <scope>NUCLEOTIDE SEQUENCE</scope>
    <source>
        <strain evidence="10">MG</strain>
    </source>
</reference>
<feature type="transmembrane region" description="Helical" evidence="8">
    <location>
        <begin position="185"/>
        <end position="206"/>
    </location>
</feature>
<dbReference type="InterPro" id="IPR006469">
    <property type="entry name" value="NifC_ABC_porter"/>
</dbReference>
<protein>
    <submittedName>
        <fullName evidence="10">ABC transporter permease</fullName>
    </submittedName>
</protein>
<evidence type="ECO:0000313" key="11">
    <source>
        <dbReference type="Proteomes" id="UP001141422"/>
    </source>
</evidence>
<keyword evidence="11" id="KW-1185">Reference proteome</keyword>
<name>A0ABT4IEZ6_9EURY</name>
<accession>A0ABT4IEZ6</accession>
<feature type="transmembrane region" description="Helical" evidence="8">
    <location>
        <begin position="21"/>
        <end position="39"/>
    </location>
</feature>
<evidence type="ECO:0000256" key="7">
    <source>
        <dbReference type="ARBA" id="ARBA00023136"/>
    </source>
</evidence>
<evidence type="ECO:0000256" key="5">
    <source>
        <dbReference type="ARBA" id="ARBA00022989"/>
    </source>
</evidence>